<dbReference type="EMBL" id="ONZQ02000001">
    <property type="protein sequence ID" value="SPN96803.1"/>
    <property type="molecule type" value="Genomic_DNA"/>
</dbReference>
<feature type="region of interest" description="Disordered" evidence="1">
    <location>
        <begin position="1"/>
        <end position="20"/>
    </location>
</feature>
<dbReference type="Proteomes" id="UP001187682">
    <property type="component" value="Unassembled WGS sequence"/>
</dbReference>
<evidence type="ECO:0000256" key="1">
    <source>
        <dbReference type="SAM" id="MobiDB-lite"/>
    </source>
</evidence>
<organism evidence="2 3">
    <name type="scientific">Cephalotrichum gorgonifer</name>
    <dbReference type="NCBI Taxonomy" id="2041049"/>
    <lineage>
        <taxon>Eukaryota</taxon>
        <taxon>Fungi</taxon>
        <taxon>Dikarya</taxon>
        <taxon>Ascomycota</taxon>
        <taxon>Pezizomycotina</taxon>
        <taxon>Sordariomycetes</taxon>
        <taxon>Hypocreomycetidae</taxon>
        <taxon>Microascales</taxon>
        <taxon>Microascaceae</taxon>
        <taxon>Cephalotrichum</taxon>
    </lineage>
</organism>
<accession>A0AAE8MQ60</accession>
<reference evidence="2" key="1">
    <citation type="submission" date="2018-03" db="EMBL/GenBank/DDBJ databases">
        <authorList>
            <person name="Guldener U."/>
        </authorList>
    </citation>
    <scope>NUCLEOTIDE SEQUENCE</scope>
</reference>
<keyword evidence="3" id="KW-1185">Reference proteome</keyword>
<name>A0AAE8MQ60_9PEZI</name>
<comment type="caution">
    <text evidence="2">The sequence shown here is derived from an EMBL/GenBank/DDBJ whole genome shotgun (WGS) entry which is preliminary data.</text>
</comment>
<gene>
    <name evidence="2" type="ORF">DNG_00323</name>
</gene>
<evidence type="ECO:0000313" key="3">
    <source>
        <dbReference type="Proteomes" id="UP001187682"/>
    </source>
</evidence>
<sequence length="142" mass="16359">MPRRQAARAVRETSGSEDPADIFTSAQQKMTTLQRSRNRRRRAIATKHAEELDKVKKRIESRLEADRKRTTQAWKEALAKHLDAVTSVLEIEKKIEANVQEMHRQCRCFIELLSLVHEGRAQEALRVDLDNLVHRYSGGSKA</sequence>
<evidence type="ECO:0000313" key="2">
    <source>
        <dbReference type="EMBL" id="SPN96803.1"/>
    </source>
</evidence>
<dbReference type="AlphaFoldDB" id="A0AAE8MQ60"/>
<proteinExistence type="predicted"/>
<protein>
    <submittedName>
        <fullName evidence="2">Uncharacterized protein</fullName>
    </submittedName>
</protein>